<feature type="binding site" evidence="5">
    <location>
        <position position="90"/>
    </location>
    <ligand>
        <name>ATP</name>
        <dbReference type="ChEBI" id="CHEBI:30616"/>
    </ligand>
</feature>
<dbReference type="PRINTS" id="PR00775">
    <property type="entry name" value="HEATSHOCK90"/>
</dbReference>
<gene>
    <name evidence="7" type="ORF">JKP88DRAFT_285447</name>
</gene>
<evidence type="ECO:0000256" key="5">
    <source>
        <dbReference type="PIRSR" id="PIRSR002583-1"/>
    </source>
</evidence>
<feature type="binding site" evidence="5">
    <location>
        <begin position="133"/>
        <end position="138"/>
    </location>
    <ligand>
        <name>ATP</name>
        <dbReference type="ChEBI" id="CHEBI:30616"/>
    </ligand>
</feature>
<feature type="binding site" evidence="5">
    <location>
        <begin position="110"/>
        <end position="111"/>
    </location>
    <ligand>
        <name>ATP</name>
        <dbReference type="ChEBI" id="CHEBI:30616"/>
    </ligand>
</feature>
<dbReference type="GO" id="GO:0005524">
    <property type="term" value="F:ATP binding"/>
    <property type="evidence" value="ECO:0007669"/>
    <property type="project" value="UniProtKB-KW"/>
</dbReference>
<evidence type="ECO:0000256" key="2">
    <source>
        <dbReference type="ARBA" id="ARBA00022741"/>
    </source>
</evidence>
<dbReference type="OrthoDB" id="28737at2759"/>
<dbReference type="EMBL" id="JAFCMP010000023">
    <property type="protein sequence ID" value="KAG5191129.1"/>
    <property type="molecule type" value="Genomic_DNA"/>
</dbReference>
<dbReference type="Gene3D" id="1.20.120.790">
    <property type="entry name" value="Heat shock protein 90, C-terminal domain"/>
    <property type="match status" value="1"/>
</dbReference>
<keyword evidence="2 5" id="KW-0547">Nucleotide-binding</keyword>
<organism evidence="7 8">
    <name type="scientific">Tribonema minus</name>
    <dbReference type="NCBI Taxonomy" id="303371"/>
    <lineage>
        <taxon>Eukaryota</taxon>
        <taxon>Sar</taxon>
        <taxon>Stramenopiles</taxon>
        <taxon>Ochrophyta</taxon>
        <taxon>PX clade</taxon>
        <taxon>Xanthophyceae</taxon>
        <taxon>Tribonematales</taxon>
        <taxon>Tribonemataceae</taxon>
        <taxon>Tribonema</taxon>
    </lineage>
</organism>
<keyword evidence="8" id="KW-1185">Reference proteome</keyword>
<comment type="similarity">
    <text evidence="1">Belongs to the heat shock protein 90 family.</text>
</comment>
<feature type="compositionally biased region" description="Acidic residues" evidence="6">
    <location>
        <begin position="695"/>
        <end position="706"/>
    </location>
</feature>
<evidence type="ECO:0000256" key="3">
    <source>
        <dbReference type="ARBA" id="ARBA00022840"/>
    </source>
</evidence>
<feature type="binding site" evidence="5">
    <location>
        <position position="189"/>
    </location>
    <ligand>
        <name>ATP</name>
        <dbReference type="ChEBI" id="CHEBI:30616"/>
    </ligand>
</feature>
<feature type="binding site" evidence="5">
    <location>
        <position position="103"/>
    </location>
    <ligand>
        <name>ATP</name>
        <dbReference type="ChEBI" id="CHEBI:30616"/>
    </ligand>
</feature>
<proteinExistence type="inferred from homology"/>
<reference evidence="7" key="1">
    <citation type="submission" date="2021-02" db="EMBL/GenBank/DDBJ databases">
        <title>First Annotated Genome of the Yellow-green Alga Tribonema minus.</title>
        <authorList>
            <person name="Mahan K.M."/>
        </authorList>
    </citation>
    <scope>NUCLEOTIDE SEQUENCE</scope>
    <source>
        <strain evidence="7">UTEX B ZZ1240</strain>
    </source>
</reference>
<accession>A0A835ZF40</accession>
<evidence type="ECO:0000313" key="8">
    <source>
        <dbReference type="Proteomes" id="UP000664859"/>
    </source>
</evidence>
<dbReference type="Gene3D" id="3.30.565.10">
    <property type="entry name" value="Histidine kinase-like ATPase, C-terminal domain"/>
    <property type="match status" value="1"/>
</dbReference>
<dbReference type="InterPro" id="IPR036890">
    <property type="entry name" value="HATPase_C_sf"/>
</dbReference>
<dbReference type="FunFam" id="3.30.565.10:FF:000005">
    <property type="entry name" value="Heat shock protein 90"/>
    <property type="match status" value="1"/>
</dbReference>
<dbReference type="SUPFAM" id="SSF54211">
    <property type="entry name" value="Ribosomal protein S5 domain 2-like"/>
    <property type="match status" value="1"/>
</dbReference>
<keyword evidence="7" id="KW-0346">Stress response</keyword>
<dbReference type="Proteomes" id="UP000664859">
    <property type="component" value="Unassembled WGS sequence"/>
</dbReference>
<comment type="caution">
    <text evidence="7">The sequence shown here is derived from an EMBL/GenBank/DDBJ whole genome shotgun (WGS) entry which is preliminary data.</text>
</comment>
<dbReference type="Gene3D" id="3.30.230.80">
    <property type="match status" value="1"/>
</dbReference>
<sequence>MSTAEAEAEPATAQEETFEFQAEVTRVMDIIINSLYSNRDVFLRELVSNAADACDKKRFLSITEGDGGDATEFRIRVKADKDARTLTIEDSGIGMTKDELINNLGRIAQSGTAKFMEALGKGGQSEDINLIGQFGVGFYSGFLVADRMTVVTRSWKDGADAKQYRWESSAGSSYTICEDDSEPIEGSGTRLVLHLKEDCEQYLDDFKVKELCNRYSEFVTFPIQVWAEKTKYEQVPDPDKEAKEGEEPPMKTVSKTAFEWETMNKMKPIWMRNPAEVNDDEYTEFYKSTFRAWDEPLAHTHFSLEGQVEFKALLYIPGVLPYELSRNMFDDTSRAMRLYVKRVFINDKFEELLPRWLMFLRGLVDSADLPLNVGREILQHSKMLTVINKRLVRKAIAMFEGLAEDEEKYKPFWTSFGKYLKVGIVEDEDNKDTLAKLARFTSTHGDSKDAVSLASYVERMKEGQKGIYYICADSRSAALMSPALEKARKLDYEVLFMTEPLDELCAQAIERFDGKELIDLSKENADLGDAEEEKREKAIKSEETEEFREWLKKAVDSKVQKVEVSTRLVDSPATLVQSAYGMSPTMQRYMKAQAVAMGEEGGMFGGGLNQAVLEINLTHPIIKRLETRFRESPDTADTKALALLIYDVAALTGGYSIENAASFAARVTALMMRDAELSSDAAGSSSDDSSSSSGDDGESVEAEIVA</sequence>
<keyword evidence="3 5" id="KW-0067">ATP-binding</keyword>
<dbReference type="CDD" id="cd16927">
    <property type="entry name" value="HATPase_Hsp90-like"/>
    <property type="match status" value="1"/>
</dbReference>
<feature type="binding site" evidence="5">
    <location>
        <position position="49"/>
    </location>
    <ligand>
        <name>ATP</name>
        <dbReference type="ChEBI" id="CHEBI:30616"/>
    </ligand>
</feature>
<dbReference type="PANTHER" id="PTHR11528">
    <property type="entry name" value="HEAT SHOCK PROTEIN 90 FAMILY MEMBER"/>
    <property type="match status" value="1"/>
</dbReference>
<dbReference type="SUPFAM" id="SSF55874">
    <property type="entry name" value="ATPase domain of HSP90 chaperone/DNA topoisomerase II/histidine kinase"/>
    <property type="match status" value="1"/>
</dbReference>
<dbReference type="InterPro" id="IPR037196">
    <property type="entry name" value="HSP90_C"/>
</dbReference>
<evidence type="ECO:0000256" key="1">
    <source>
        <dbReference type="ARBA" id="ARBA00008239"/>
    </source>
</evidence>
<dbReference type="SUPFAM" id="SSF110942">
    <property type="entry name" value="HSP90 C-terminal domain"/>
    <property type="match status" value="1"/>
</dbReference>
<dbReference type="InterPro" id="IPR020568">
    <property type="entry name" value="Ribosomal_Su5_D2-typ_SF"/>
</dbReference>
<dbReference type="PROSITE" id="PS00298">
    <property type="entry name" value="HSP90"/>
    <property type="match status" value="1"/>
</dbReference>
<dbReference type="InterPro" id="IPR020575">
    <property type="entry name" value="Hsp90_N"/>
</dbReference>
<feature type="binding site" evidence="5">
    <location>
        <position position="95"/>
    </location>
    <ligand>
        <name>ATP</name>
        <dbReference type="ChEBI" id="CHEBI:30616"/>
    </ligand>
</feature>
<dbReference type="Gene3D" id="3.40.50.11260">
    <property type="match status" value="1"/>
</dbReference>
<dbReference type="GO" id="GO:0140662">
    <property type="term" value="F:ATP-dependent protein folding chaperone"/>
    <property type="evidence" value="ECO:0007669"/>
    <property type="project" value="InterPro"/>
</dbReference>
<dbReference type="AlphaFoldDB" id="A0A835ZF40"/>
<feature type="region of interest" description="Disordered" evidence="6">
    <location>
        <begin position="678"/>
        <end position="706"/>
    </location>
</feature>
<dbReference type="NCBIfam" id="NF003555">
    <property type="entry name" value="PRK05218.1"/>
    <property type="match status" value="1"/>
</dbReference>
<dbReference type="InterPro" id="IPR001404">
    <property type="entry name" value="Hsp90_fam"/>
</dbReference>
<dbReference type="Pfam" id="PF00183">
    <property type="entry name" value="HSP90"/>
    <property type="match status" value="1"/>
</dbReference>
<dbReference type="InterPro" id="IPR019805">
    <property type="entry name" value="Heat_shock_protein_90_CS"/>
</dbReference>
<dbReference type="GO" id="GO:0016887">
    <property type="term" value="F:ATP hydrolysis activity"/>
    <property type="evidence" value="ECO:0007669"/>
    <property type="project" value="InterPro"/>
</dbReference>
<feature type="compositionally biased region" description="Low complexity" evidence="6">
    <location>
        <begin position="678"/>
        <end position="694"/>
    </location>
</feature>
<dbReference type="PIRSF" id="PIRSF002583">
    <property type="entry name" value="Hsp90"/>
    <property type="match status" value="1"/>
</dbReference>
<evidence type="ECO:0000313" key="7">
    <source>
        <dbReference type="EMBL" id="KAG5191129.1"/>
    </source>
</evidence>
<feature type="binding site" evidence="5">
    <location>
        <position position="45"/>
    </location>
    <ligand>
        <name>ATP</name>
        <dbReference type="ChEBI" id="CHEBI:30616"/>
    </ligand>
</feature>
<evidence type="ECO:0000256" key="6">
    <source>
        <dbReference type="SAM" id="MobiDB-lite"/>
    </source>
</evidence>
<evidence type="ECO:0000256" key="4">
    <source>
        <dbReference type="ARBA" id="ARBA00023186"/>
    </source>
</evidence>
<dbReference type="GO" id="GO:0051082">
    <property type="term" value="F:unfolded protein binding"/>
    <property type="evidence" value="ECO:0007669"/>
    <property type="project" value="InterPro"/>
</dbReference>
<name>A0A835ZF40_9STRA</name>
<dbReference type="HAMAP" id="MF_00505">
    <property type="entry name" value="HSP90"/>
    <property type="match status" value="1"/>
</dbReference>
<dbReference type="FunFam" id="3.30.230.80:FF:000007">
    <property type="entry name" value="Heat shock protein 90"/>
    <property type="match status" value="1"/>
</dbReference>
<keyword evidence="4" id="KW-0143">Chaperone</keyword>
<protein>
    <submittedName>
        <fullName evidence="7">Heat shock protein 90</fullName>
    </submittedName>
</protein>
<dbReference type="Pfam" id="PF13589">
    <property type="entry name" value="HATPase_c_3"/>
    <property type="match status" value="1"/>
</dbReference>
<feature type="binding site" evidence="5">
    <location>
        <position position="375"/>
    </location>
    <ligand>
        <name>ATP</name>
        <dbReference type="ChEBI" id="CHEBI:30616"/>
    </ligand>
</feature>